<dbReference type="PROSITE" id="PS00799">
    <property type="entry name" value="GRANULINS"/>
    <property type="match status" value="2"/>
</dbReference>
<feature type="signal peptide" evidence="5">
    <location>
        <begin position="1"/>
        <end position="16"/>
    </location>
</feature>
<evidence type="ECO:0000256" key="3">
    <source>
        <dbReference type="ARBA" id="ARBA00022525"/>
    </source>
</evidence>
<accession>A0A811JVW8</accession>
<dbReference type="EMBL" id="CAJFDH010000001">
    <property type="protein sequence ID" value="CAD5207406.1"/>
    <property type="molecule type" value="Genomic_DNA"/>
</dbReference>
<feature type="domain" description="Granulins" evidence="6">
    <location>
        <begin position="64"/>
        <end position="77"/>
    </location>
</feature>
<dbReference type="PANTHER" id="PTHR12274:SF3">
    <property type="entry name" value="PROGRANULIN"/>
    <property type="match status" value="1"/>
</dbReference>
<dbReference type="Gene3D" id="2.10.25.160">
    <property type="entry name" value="Granulin"/>
    <property type="match status" value="3"/>
</dbReference>
<comment type="subcellular location">
    <subcellularLocation>
        <location evidence="1">Secreted</location>
    </subcellularLocation>
</comment>
<name>A0A811JVW8_9BILA</name>
<evidence type="ECO:0000259" key="6">
    <source>
        <dbReference type="PROSITE" id="PS00799"/>
    </source>
</evidence>
<keyword evidence="8" id="KW-1185">Reference proteome</keyword>
<evidence type="ECO:0000256" key="4">
    <source>
        <dbReference type="ARBA" id="ARBA00023157"/>
    </source>
</evidence>
<reference evidence="7" key="1">
    <citation type="submission" date="2020-09" db="EMBL/GenBank/DDBJ databases">
        <authorList>
            <person name="Kikuchi T."/>
        </authorList>
    </citation>
    <scope>NUCLEOTIDE SEQUENCE</scope>
    <source>
        <strain evidence="7">SH1</strain>
    </source>
</reference>
<feature type="chain" id="PRO_5044131609" description="Granulins domain-containing protein" evidence="5">
    <location>
        <begin position="17"/>
        <end position="251"/>
    </location>
</feature>
<keyword evidence="5" id="KW-0732">Signal</keyword>
<sequence length="251" mass="27247">MLKTTLFLLFLNFVSSSKFQNFVKSPKDDVKCSDGKSVCPSETTCCDLGEGAFGCCPVPDAVCCEDKLHCCPSGMVCDTKEAKCTFGFVSHPLLKKIPAKLEDSACDNPSYQCPIGTTCCAAKGELPGCCPLPNAVCCPDGKHCCPHKTTCDVQEQRCLTEFDQLPWFKGFAAFREAKNSKTLKKNNINCSGNEMSCQNSKTNEEFCCPFSDGVCCEGKSKCCPFSFSCSPDTDDCVKEGQNVIVTMKSFP</sequence>
<dbReference type="Proteomes" id="UP000614601">
    <property type="component" value="Unassembled WGS sequence"/>
</dbReference>
<dbReference type="EMBL" id="CAJFCW020000001">
    <property type="protein sequence ID" value="CAG9085509.1"/>
    <property type="molecule type" value="Genomic_DNA"/>
</dbReference>
<dbReference type="PANTHER" id="PTHR12274">
    <property type="entry name" value="GRANULIN"/>
    <property type="match status" value="1"/>
</dbReference>
<comment type="similarity">
    <text evidence="2">Belongs to the granulin family.</text>
</comment>
<evidence type="ECO:0000313" key="7">
    <source>
        <dbReference type="EMBL" id="CAD5207406.1"/>
    </source>
</evidence>
<dbReference type="InterPro" id="IPR039036">
    <property type="entry name" value="Granulin_fam"/>
</dbReference>
<evidence type="ECO:0000256" key="5">
    <source>
        <dbReference type="SAM" id="SignalP"/>
    </source>
</evidence>
<dbReference type="SMART" id="SM00277">
    <property type="entry name" value="GRAN"/>
    <property type="match status" value="3"/>
</dbReference>
<organism evidence="7 8">
    <name type="scientific">Bursaphelenchus okinawaensis</name>
    <dbReference type="NCBI Taxonomy" id="465554"/>
    <lineage>
        <taxon>Eukaryota</taxon>
        <taxon>Metazoa</taxon>
        <taxon>Ecdysozoa</taxon>
        <taxon>Nematoda</taxon>
        <taxon>Chromadorea</taxon>
        <taxon>Rhabditida</taxon>
        <taxon>Tylenchina</taxon>
        <taxon>Tylenchomorpha</taxon>
        <taxon>Aphelenchoidea</taxon>
        <taxon>Aphelenchoididae</taxon>
        <taxon>Bursaphelenchus</taxon>
    </lineage>
</organism>
<protein>
    <recommendedName>
        <fullName evidence="6">Granulins domain-containing protein</fullName>
    </recommendedName>
</protein>
<keyword evidence="3" id="KW-0964">Secreted</keyword>
<evidence type="ECO:0000256" key="2">
    <source>
        <dbReference type="ARBA" id="ARBA00010093"/>
    </source>
</evidence>
<evidence type="ECO:0000256" key="1">
    <source>
        <dbReference type="ARBA" id="ARBA00004613"/>
    </source>
</evidence>
<gene>
    <name evidence="7" type="ORF">BOKJ2_LOCUS2090</name>
</gene>
<dbReference type="AlphaFoldDB" id="A0A811JVW8"/>
<keyword evidence="4" id="KW-1015">Disulfide bond</keyword>
<dbReference type="GO" id="GO:0005576">
    <property type="term" value="C:extracellular region"/>
    <property type="evidence" value="ECO:0007669"/>
    <property type="project" value="UniProtKB-SubCell"/>
</dbReference>
<dbReference type="OrthoDB" id="5854875at2759"/>
<dbReference type="SUPFAM" id="SSF57277">
    <property type="entry name" value="Granulin repeat"/>
    <property type="match status" value="1"/>
</dbReference>
<dbReference type="Pfam" id="PF00396">
    <property type="entry name" value="Granulin"/>
    <property type="match status" value="3"/>
</dbReference>
<feature type="domain" description="Granulins" evidence="6">
    <location>
        <begin position="138"/>
        <end position="151"/>
    </location>
</feature>
<dbReference type="Proteomes" id="UP000783686">
    <property type="component" value="Unassembled WGS sequence"/>
</dbReference>
<evidence type="ECO:0000313" key="8">
    <source>
        <dbReference type="Proteomes" id="UP000614601"/>
    </source>
</evidence>
<dbReference type="InterPro" id="IPR000118">
    <property type="entry name" value="Granulin"/>
</dbReference>
<comment type="caution">
    <text evidence="7">The sequence shown here is derived from an EMBL/GenBank/DDBJ whole genome shotgun (WGS) entry which is preliminary data.</text>
</comment>
<dbReference type="InterPro" id="IPR037277">
    <property type="entry name" value="Granulin_sf"/>
</dbReference>
<proteinExistence type="inferred from homology"/>